<organism evidence="1 2">
    <name type="scientific">Daucus carota subsp. sativus</name>
    <name type="common">Carrot</name>
    <dbReference type="NCBI Taxonomy" id="79200"/>
    <lineage>
        <taxon>Eukaryota</taxon>
        <taxon>Viridiplantae</taxon>
        <taxon>Streptophyta</taxon>
        <taxon>Embryophyta</taxon>
        <taxon>Tracheophyta</taxon>
        <taxon>Spermatophyta</taxon>
        <taxon>Magnoliopsida</taxon>
        <taxon>eudicotyledons</taxon>
        <taxon>Gunneridae</taxon>
        <taxon>Pentapetalae</taxon>
        <taxon>asterids</taxon>
        <taxon>campanulids</taxon>
        <taxon>Apiales</taxon>
        <taxon>Apiaceae</taxon>
        <taxon>Apioideae</taxon>
        <taxon>Scandiceae</taxon>
        <taxon>Daucinae</taxon>
        <taxon>Daucus</taxon>
        <taxon>Daucus sect. Daucus</taxon>
    </lineage>
</organism>
<keyword evidence="2" id="KW-1185">Reference proteome</keyword>
<dbReference type="PANTHER" id="PTHR34576:SF2">
    <property type="entry name" value="MEMBRANE-ASSOCIATED KINASE REGULATOR 6-RELATED"/>
    <property type="match status" value="1"/>
</dbReference>
<reference evidence="1" key="1">
    <citation type="journal article" date="2016" name="Nat. Genet.">
        <title>A high-quality carrot genome assembly provides new insights into carotenoid accumulation and asterid genome evolution.</title>
        <authorList>
            <person name="Iorizzo M."/>
            <person name="Ellison S."/>
            <person name="Senalik D."/>
            <person name="Zeng P."/>
            <person name="Satapoomin P."/>
            <person name="Huang J."/>
            <person name="Bowman M."/>
            <person name="Iovene M."/>
            <person name="Sanseverino W."/>
            <person name="Cavagnaro P."/>
            <person name="Yildiz M."/>
            <person name="Macko-Podgorni A."/>
            <person name="Moranska E."/>
            <person name="Grzebelus E."/>
            <person name="Grzebelus D."/>
            <person name="Ashrafi H."/>
            <person name="Zheng Z."/>
            <person name="Cheng S."/>
            <person name="Spooner D."/>
            <person name="Van Deynze A."/>
            <person name="Simon P."/>
        </authorList>
    </citation>
    <scope>NUCLEOTIDE SEQUENCE</scope>
    <source>
        <tissue evidence="1">Leaf</tissue>
    </source>
</reference>
<protein>
    <recommendedName>
        <fullName evidence="3">Membrane-associated kinase regulator 6</fullName>
    </recommendedName>
</protein>
<proteinExistence type="predicted"/>
<accession>A0AAF1B7I1</accession>
<reference evidence="1" key="2">
    <citation type="submission" date="2022-03" db="EMBL/GenBank/DDBJ databases">
        <title>Draft title - Genomic analysis of global carrot germplasm unveils the trajectory of domestication and the origin of high carotenoid orange carrot.</title>
        <authorList>
            <person name="Iorizzo M."/>
            <person name="Ellison S."/>
            <person name="Senalik D."/>
            <person name="Macko-Podgorni A."/>
            <person name="Grzebelus D."/>
            <person name="Bostan H."/>
            <person name="Rolling W."/>
            <person name="Curaba J."/>
            <person name="Simon P."/>
        </authorList>
    </citation>
    <scope>NUCLEOTIDE SEQUENCE</scope>
    <source>
        <tissue evidence="1">Leaf</tissue>
    </source>
</reference>
<evidence type="ECO:0008006" key="3">
    <source>
        <dbReference type="Google" id="ProtNLM"/>
    </source>
</evidence>
<name>A0AAF1B7I1_DAUCS</name>
<dbReference type="Proteomes" id="UP000077755">
    <property type="component" value="Chromosome 6"/>
</dbReference>
<gene>
    <name evidence="1" type="ORF">DCAR_0626140</name>
</gene>
<dbReference type="EMBL" id="CP093348">
    <property type="protein sequence ID" value="WOH06712.1"/>
    <property type="molecule type" value="Genomic_DNA"/>
</dbReference>
<dbReference type="InterPro" id="IPR044699">
    <property type="entry name" value="MAKR6"/>
</dbReference>
<sequence length="220" mass="24901">METSQTLSIESFSYSWLANLKPSFESPGHSFRASLDIYDEALFIEIDPNLSSSNRFIRVSQEFNFPISQAPVTLVHADEMISNGLLMPFFVKQLKADAHDHASDSTKNLQCPLFSSEKLKPGTRIRCSSLRKCRKLTKKIFQKYVNLIRPLCQRVRGRRSGSRVGTFTSRMHGERNWDCSASTSPRASVAYSADTYRMSCDSESSIQEAVLHCKRTVGMK</sequence>
<dbReference type="AlphaFoldDB" id="A0AAF1B7I1"/>
<evidence type="ECO:0000313" key="1">
    <source>
        <dbReference type="EMBL" id="WOH06712.1"/>
    </source>
</evidence>
<evidence type="ECO:0000313" key="2">
    <source>
        <dbReference type="Proteomes" id="UP000077755"/>
    </source>
</evidence>
<dbReference type="PANTHER" id="PTHR34576">
    <property type="entry name" value="MEMBRANE-ASSOCIATED KINASE REGULATOR 6-RELATED"/>
    <property type="match status" value="1"/>
</dbReference>